<dbReference type="InterPro" id="IPR027417">
    <property type="entry name" value="P-loop_NTPase"/>
</dbReference>
<dbReference type="CDD" id="cd00267">
    <property type="entry name" value="ABC_ATPase"/>
    <property type="match status" value="1"/>
</dbReference>
<evidence type="ECO:0000259" key="1">
    <source>
        <dbReference type="Pfam" id="PF13166"/>
    </source>
</evidence>
<sequence>MLQKFKAIEEIGRFSKLTHKAEPLTKLSLVFGRNGYGKSTLCSILRSAADGKAAHITARRRLGAVNDSRVESLWASGSTFAYSAGGWNGCPGRIYIFDNEYVAKNLHVGDSVTRENKRSLLPVVLGDQGVALAEKVVALDKEQREVDEQRKNHGRAISLRCKSIQDKEVSAFCKAVAPEDLDEKIRNAAQRMERAKQATVIKQKPSPAPTPIGDLAKIPDILATTIDGVSENAAQLVSQHLEVTSLGERAHAWLEYGTRHAPEEQCPYCAQETTGVLLVAAYRAYFSEAFKALKARIDECQRILSEVSPERLTELIKRNDADFAYWAKLCDLPSIPVLTGEEQAAVNAALESLKALVGLKLGNPLEPVEAADGGASIQAALGRLAAYNESVAAASAAIEKVRSEVDDFNLQQAESNHQKWLAMAEKARDPVKAAVEGYLVADARFEAIKIEKVSAQTALTNYTSTTMAARQATVNDLLADFGANFRVVDAKTNFIGREPNTEFAIEIGTHKIKAGDKSDSAPSFKTVLSAGDKTTLALAFFIAQIGGDPNLQDAVVVFDDPFNSQDMERQFQTTSHIRSICDKACQTIVLSHDPRFLQMIEKNADKNLVRTFQLQCSDSGEGALERWSSADELKSLYIEQSEIIREYASHQKLLKGQTLNSVHQSIRPFMEDYLRLRFPGRFPDQSHIHDMANAIRDAGGTDPMASNVADLYALNEYTRPNMHGGGNAPVPGELRAHCRKVLTIIGSY</sequence>
<evidence type="ECO:0000313" key="2">
    <source>
        <dbReference type="EMBL" id="NGM51929.1"/>
    </source>
</evidence>
<reference evidence="2" key="1">
    <citation type="submission" date="2020-02" db="EMBL/GenBank/DDBJ databases">
        <authorList>
            <person name="Gao J."/>
            <person name="Sun J."/>
        </authorList>
    </citation>
    <scope>NUCLEOTIDE SEQUENCE</scope>
    <source>
        <strain evidence="2">602-2</strain>
    </source>
</reference>
<dbReference type="GO" id="GO:0000731">
    <property type="term" value="P:DNA synthesis involved in DNA repair"/>
    <property type="evidence" value="ECO:0007669"/>
    <property type="project" value="TreeGrafter"/>
</dbReference>
<dbReference type="Gene3D" id="3.40.50.300">
    <property type="entry name" value="P-loop containing nucleotide triphosphate hydrolases"/>
    <property type="match status" value="1"/>
</dbReference>
<dbReference type="RefSeq" id="WP_165261856.1">
    <property type="nucleotide sequence ID" value="NZ_JAAKGT010000012.1"/>
</dbReference>
<organism evidence="2">
    <name type="scientific">Caulobacter sp. 602-2</name>
    <dbReference type="NCBI Taxonomy" id="2710887"/>
    <lineage>
        <taxon>Bacteria</taxon>
        <taxon>Pseudomonadati</taxon>
        <taxon>Pseudomonadota</taxon>
        <taxon>Alphaproteobacteria</taxon>
        <taxon>Caulobacterales</taxon>
        <taxon>Caulobacteraceae</taxon>
        <taxon>Caulobacter</taxon>
    </lineage>
</organism>
<dbReference type="Pfam" id="PF13166">
    <property type="entry name" value="AAA_13"/>
    <property type="match status" value="1"/>
</dbReference>
<dbReference type="PANTHER" id="PTHR32182">
    <property type="entry name" value="DNA REPLICATION AND REPAIR PROTEIN RECF"/>
    <property type="match status" value="1"/>
</dbReference>
<dbReference type="AlphaFoldDB" id="A0A6G4R2J9"/>
<dbReference type="GO" id="GO:0006302">
    <property type="term" value="P:double-strand break repair"/>
    <property type="evidence" value="ECO:0007669"/>
    <property type="project" value="TreeGrafter"/>
</dbReference>
<dbReference type="InterPro" id="IPR026866">
    <property type="entry name" value="CR006_AAA"/>
</dbReference>
<gene>
    <name evidence="2" type="ORF">G5B46_20145</name>
</gene>
<dbReference type="SUPFAM" id="SSF52540">
    <property type="entry name" value="P-loop containing nucleoside triphosphate hydrolases"/>
    <property type="match status" value="1"/>
</dbReference>
<proteinExistence type="predicted"/>
<accession>A0A6G4R2J9</accession>
<dbReference type="EMBL" id="JAAKGT010000012">
    <property type="protein sequence ID" value="NGM51929.1"/>
    <property type="molecule type" value="Genomic_DNA"/>
</dbReference>
<name>A0A6G4R2J9_9CAUL</name>
<feature type="domain" description="Protein CR006 P-loop" evidence="1">
    <location>
        <begin position="181"/>
        <end position="689"/>
    </location>
</feature>
<protein>
    <submittedName>
        <fullName evidence="2">AAA family ATPase</fullName>
    </submittedName>
</protein>
<dbReference type="PANTHER" id="PTHR32182:SF0">
    <property type="entry name" value="DNA REPLICATION AND REPAIR PROTEIN RECF"/>
    <property type="match status" value="1"/>
</dbReference>
<comment type="caution">
    <text evidence="2">The sequence shown here is derived from an EMBL/GenBank/DDBJ whole genome shotgun (WGS) entry which is preliminary data.</text>
</comment>